<proteinExistence type="inferred from homology"/>
<dbReference type="InterPro" id="IPR036388">
    <property type="entry name" value="WH-like_DNA-bd_sf"/>
</dbReference>
<dbReference type="PANTHER" id="PTHR30427:SF1">
    <property type="entry name" value="TRANSCRIPTIONAL ACTIVATOR PROTEIN LYSR"/>
    <property type="match status" value="1"/>
</dbReference>
<gene>
    <name evidence="6" type="ORF">FHS74_000695</name>
</gene>
<dbReference type="InterPro" id="IPR005119">
    <property type="entry name" value="LysR_subst-bd"/>
</dbReference>
<keyword evidence="4" id="KW-0804">Transcription</keyword>
<accession>A0A7X0EDA9</accession>
<organism evidence="6 7">
    <name type="scientific">Nitrospirillum iridis</name>
    <dbReference type="NCBI Taxonomy" id="765888"/>
    <lineage>
        <taxon>Bacteria</taxon>
        <taxon>Pseudomonadati</taxon>
        <taxon>Pseudomonadota</taxon>
        <taxon>Alphaproteobacteria</taxon>
        <taxon>Rhodospirillales</taxon>
        <taxon>Azospirillaceae</taxon>
        <taxon>Nitrospirillum</taxon>
    </lineage>
</organism>
<comment type="caution">
    <text evidence="6">The sequence shown here is derived from an EMBL/GenBank/DDBJ whole genome shotgun (WGS) entry which is preliminary data.</text>
</comment>
<dbReference type="PROSITE" id="PS50931">
    <property type="entry name" value="HTH_LYSR"/>
    <property type="match status" value="1"/>
</dbReference>
<sequence>MKLNLRALEAFRLTLATGSGSAAARQLGISQPAVSRLIARLQNDVGFDLFYRERGRLVATPEALILSNEVEAALARLDQVASLARNIGQLDIGELRIVGPPSLVEGALAPVIAGFLNKHPKLKAVIHPRDVDTTKEMVATKEAECGFAKLPINHAGIRAEVLVVSETACVLPPGHPLMDHDIITPAELRNVPLVVLGQGRWPRTAIDAQFHKAGIAPHVRLETQSVGSACAFAAQGVGVAIVNEFMARDHAWRGVHIRTFRPQILHKYAFITASAAPMAKVTEAFLIHCRNALKMDVAAE</sequence>
<protein>
    <submittedName>
        <fullName evidence="6">DNA-binding transcriptional LysR family regulator</fullName>
    </submittedName>
</protein>
<evidence type="ECO:0000259" key="5">
    <source>
        <dbReference type="PROSITE" id="PS50931"/>
    </source>
</evidence>
<dbReference type="Pfam" id="PF00126">
    <property type="entry name" value="HTH_1"/>
    <property type="match status" value="1"/>
</dbReference>
<keyword evidence="2" id="KW-0805">Transcription regulation</keyword>
<dbReference type="EMBL" id="JACIIZ010000002">
    <property type="protein sequence ID" value="MBB6250154.1"/>
    <property type="molecule type" value="Genomic_DNA"/>
</dbReference>
<evidence type="ECO:0000256" key="4">
    <source>
        <dbReference type="ARBA" id="ARBA00023163"/>
    </source>
</evidence>
<comment type="similarity">
    <text evidence="1">Belongs to the LysR transcriptional regulatory family.</text>
</comment>
<reference evidence="6 7" key="1">
    <citation type="submission" date="2020-08" db="EMBL/GenBank/DDBJ databases">
        <title>Genomic Encyclopedia of Type Strains, Phase IV (KMG-IV): sequencing the most valuable type-strain genomes for metagenomic binning, comparative biology and taxonomic classification.</title>
        <authorList>
            <person name="Goeker M."/>
        </authorList>
    </citation>
    <scope>NUCLEOTIDE SEQUENCE [LARGE SCALE GENOMIC DNA]</scope>
    <source>
        <strain evidence="6 7">DSM 22198</strain>
    </source>
</reference>
<dbReference type="RefSeq" id="WP_184797490.1">
    <property type="nucleotide sequence ID" value="NZ_JACIIZ010000002.1"/>
</dbReference>
<dbReference type="GO" id="GO:0003700">
    <property type="term" value="F:DNA-binding transcription factor activity"/>
    <property type="evidence" value="ECO:0007669"/>
    <property type="project" value="InterPro"/>
</dbReference>
<evidence type="ECO:0000313" key="6">
    <source>
        <dbReference type="EMBL" id="MBB6250154.1"/>
    </source>
</evidence>
<dbReference type="Pfam" id="PF03466">
    <property type="entry name" value="LysR_substrate"/>
    <property type="match status" value="1"/>
</dbReference>
<dbReference type="InterPro" id="IPR036390">
    <property type="entry name" value="WH_DNA-bd_sf"/>
</dbReference>
<dbReference type="AlphaFoldDB" id="A0A7X0EDA9"/>
<dbReference type="SUPFAM" id="SSF53850">
    <property type="entry name" value="Periplasmic binding protein-like II"/>
    <property type="match status" value="1"/>
</dbReference>
<dbReference type="Proteomes" id="UP000539175">
    <property type="component" value="Unassembled WGS sequence"/>
</dbReference>
<evidence type="ECO:0000256" key="2">
    <source>
        <dbReference type="ARBA" id="ARBA00023015"/>
    </source>
</evidence>
<evidence type="ECO:0000256" key="3">
    <source>
        <dbReference type="ARBA" id="ARBA00023125"/>
    </source>
</evidence>
<dbReference type="GO" id="GO:0043565">
    <property type="term" value="F:sequence-specific DNA binding"/>
    <property type="evidence" value="ECO:0007669"/>
    <property type="project" value="TreeGrafter"/>
</dbReference>
<dbReference type="SUPFAM" id="SSF46785">
    <property type="entry name" value="Winged helix' DNA-binding domain"/>
    <property type="match status" value="1"/>
</dbReference>
<dbReference type="PANTHER" id="PTHR30427">
    <property type="entry name" value="TRANSCRIPTIONAL ACTIVATOR PROTEIN LYSR"/>
    <property type="match status" value="1"/>
</dbReference>
<keyword evidence="3 6" id="KW-0238">DNA-binding</keyword>
<dbReference type="InterPro" id="IPR000847">
    <property type="entry name" value="LysR_HTH_N"/>
</dbReference>
<name>A0A7X0EDA9_9PROT</name>
<dbReference type="Gene3D" id="1.10.10.10">
    <property type="entry name" value="Winged helix-like DNA-binding domain superfamily/Winged helix DNA-binding domain"/>
    <property type="match status" value="1"/>
</dbReference>
<evidence type="ECO:0000256" key="1">
    <source>
        <dbReference type="ARBA" id="ARBA00009437"/>
    </source>
</evidence>
<keyword evidence="7" id="KW-1185">Reference proteome</keyword>
<dbReference type="GO" id="GO:0010628">
    <property type="term" value="P:positive regulation of gene expression"/>
    <property type="evidence" value="ECO:0007669"/>
    <property type="project" value="TreeGrafter"/>
</dbReference>
<dbReference type="Gene3D" id="3.40.190.290">
    <property type="match status" value="1"/>
</dbReference>
<feature type="domain" description="HTH lysR-type" evidence="5">
    <location>
        <begin position="3"/>
        <end position="60"/>
    </location>
</feature>
<evidence type="ECO:0000313" key="7">
    <source>
        <dbReference type="Proteomes" id="UP000539175"/>
    </source>
</evidence>
<dbReference type="PRINTS" id="PR00039">
    <property type="entry name" value="HTHLYSR"/>
</dbReference>